<feature type="transmembrane region" description="Helical" evidence="12">
    <location>
        <begin position="204"/>
        <end position="224"/>
    </location>
</feature>
<evidence type="ECO:0000256" key="3">
    <source>
        <dbReference type="ARBA" id="ARBA00005189"/>
    </source>
</evidence>
<comment type="pathway">
    <text evidence="2 12">Phospholipid metabolism; phosphatidylserine biosynthesis.</text>
</comment>
<feature type="transmembrane region" description="Helical" evidence="12">
    <location>
        <begin position="230"/>
        <end position="250"/>
    </location>
</feature>
<accession>A0A4S2KE84</accession>
<keyword evidence="10 12" id="KW-0472">Membrane</keyword>
<keyword evidence="5 12" id="KW-0808">Transferase</keyword>
<proteinExistence type="inferred from homology"/>
<evidence type="ECO:0000256" key="9">
    <source>
        <dbReference type="ARBA" id="ARBA00023098"/>
    </source>
</evidence>
<evidence type="ECO:0000256" key="11">
    <source>
        <dbReference type="ARBA" id="ARBA00023264"/>
    </source>
</evidence>
<feature type="transmembrane region" description="Helical" evidence="12">
    <location>
        <begin position="53"/>
        <end position="75"/>
    </location>
</feature>
<dbReference type="EMBL" id="QBLH01002718">
    <property type="protein sequence ID" value="TGZ47653.1"/>
    <property type="molecule type" value="Genomic_DNA"/>
</dbReference>
<comment type="caution">
    <text evidence="13">The sequence shown here is derived from an EMBL/GenBank/DDBJ whole genome shotgun (WGS) entry which is preliminary data.</text>
</comment>
<dbReference type="UniPathway" id="UPA00948"/>
<keyword evidence="11 12" id="KW-1208">Phospholipid metabolism</keyword>
<evidence type="ECO:0000256" key="4">
    <source>
        <dbReference type="ARBA" id="ARBA00008671"/>
    </source>
</evidence>
<dbReference type="GO" id="GO:0005789">
    <property type="term" value="C:endoplasmic reticulum membrane"/>
    <property type="evidence" value="ECO:0007669"/>
    <property type="project" value="UniProtKB-SubCell"/>
</dbReference>
<feature type="transmembrane region" description="Helical" evidence="12">
    <location>
        <begin position="380"/>
        <end position="400"/>
    </location>
</feature>
<keyword evidence="14" id="KW-1185">Reference proteome</keyword>
<evidence type="ECO:0000256" key="5">
    <source>
        <dbReference type="ARBA" id="ARBA00022679"/>
    </source>
</evidence>
<dbReference type="Pfam" id="PF03034">
    <property type="entry name" value="PSS"/>
    <property type="match status" value="2"/>
</dbReference>
<feature type="transmembrane region" description="Helical" evidence="12">
    <location>
        <begin position="467"/>
        <end position="487"/>
    </location>
</feature>
<comment type="similarity">
    <text evidence="4 12">Belongs to the phosphatidyl serine synthase family.</text>
</comment>
<dbReference type="GO" id="GO:0106245">
    <property type="term" value="F:L-serine-phosphatidylethanolamine phosphatidyltransferase activity"/>
    <property type="evidence" value="ECO:0007669"/>
    <property type="project" value="UniProtKB-UniRule"/>
</dbReference>
<sequence>MSTALQEGDSKAATAAVADNTVVDHAEEHRLRAGTDSFPSINERPVDDISLEFFYQPHTITLLLISIGAVIYSAFARNTTNVEDNMWAGMLCVIFFFLIISVLTFPNGPFTRPHPVVWRIVFGCSVLYLMFLLFLLFQNYETVRRILVWVDPGLASFHIDMDKEYGVNCSDVTVEKIWSHLDVFALAHFLGWAFKAILIRHLGILWAISVMWEVTEIAFAHLLPNFVECWWDALILDVLVCNGLGIWVGLKICSILEMREYKLMSTALQEGDSKAATAAVADNTVVDHAEEHRLRAGTDSFPSINERPVDDISLEFFYQPHTITLLLISIGAVIYSAFARNTTNVEDNMWAGMLCVIFFFLIISVLTFPNGPFTRPHPVVWRIVFGCSVLYLMFLLFLLFQNYETVRRILVWVDPGLASFHIDMDKEYGVNCSDVTVEKIWSHLDVFALAHFLGWAFKAILIRHLGILWAISVMWEVTEIAFAHLLPNFVECWWDALILDVLVCNGLGIWVGLKICSILEMREYKWVSIRDIESTTGKLKRAMLQFTPGSWTSVRWLDPTCTHMRLVALCQLVIFWQVSELNTFFLKHVYEFPPSHPFVVARLVLIGVIVAPSVRQYYMYVTDPTCSRVGTQCWVYGAIMVTEALLCIRHGAALFERTQALNILLWLLCQSLVSVLCVYGCVLWHQYFEGIWLVVRNPWKNWIRRNCERKSENRLIVNCGH</sequence>
<dbReference type="GO" id="GO:0006659">
    <property type="term" value="P:phosphatidylserine biosynthetic process"/>
    <property type="evidence" value="ECO:0007669"/>
    <property type="project" value="UniProtKB-UniRule"/>
</dbReference>
<keyword evidence="6 12" id="KW-0812">Transmembrane</keyword>
<comment type="pathway">
    <text evidence="3">Lipid metabolism.</text>
</comment>
<feature type="transmembrane region" description="Helical" evidence="12">
    <location>
        <begin position="117"/>
        <end position="137"/>
    </location>
</feature>
<dbReference type="PANTHER" id="PTHR15362">
    <property type="entry name" value="PHOSPHATIDYLINOSITOL SYNTHASE"/>
    <property type="match status" value="1"/>
</dbReference>
<evidence type="ECO:0000256" key="12">
    <source>
        <dbReference type="RuleBase" id="RU368094"/>
    </source>
</evidence>
<evidence type="ECO:0000313" key="13">
    <source>
        <dbReference type="EMBL" id="TGZ47653.1"/>
    </source>
</evidence>
<dbReference type="InterPro" id="IPR004277">
    <property type="entry name" value="PSS"/>
</dbReference>
<evidence type="ECO:0000256" key="10">
    <source>
        <dbReference type="ARBA" id="ARBA00023136"/>
    </source>
</evidence>
<feature type="transmembrane region" description="Helical" evidence="12">
    <location>
        <begin position="493"/>
        <end position="513"/>
    </location>
</feature>
<evidence type="ECO:0000256" key="2">
    <source>
        <dbReference type="ARBA" id="ARBA00004916"/>
    </source>
</evidence>
<name>A0A4S2KE84_9HYME</name>
<dbReference type="STRING" id="300112.A0A4S2KE84"/>
<protein>
    <recommendedName>
        <fullName evidence="12">Phosphatidylserine synthase</fullName>
        <ecNumber evidence="12">2.7.8.29</ecNumber>
    </recommendedName>
    <alternativeName>
        <fullName evidence="12">Serine-exchange enzyme</fullName>
    </alternativeName>
</protein>
<comment type="caution">
    <text evidence="12">Lacks conserved residue(s) required for the propagation of feature annotation.</text>
</comment>
<comment type="function">
    <text evidence="12">Catalyzes a base-exchange reaction in which the polar head group of phosphatidylethanolamine (PE) is replaced by L-serine.</text>
</comment>
<feature type="transmembrane region" description="Helical" evidence="12">
    <location>
        <begin position="599"/>
        <end position="621"/>
    </location>
</feature>
<reference evidence="13 14" key="1">
    <citation type="journal article" date="2019" name="Philos. Trans. R. Soc. Lond., B, Biol. Sci.">
        <title>Ant behaviour and brain gene expression of defending hosts depend on the ecological success of the intruding social parasite.</title>
        <authorList>
            <person name="Kaur R."/>
            <person name="Stoldt M."/>
            <person name="Jongepier E."/>
            <person name="Feldmeyer B."/>
            <person name="Menzel F."/>
            <person name="Bornberg-Bauer E."/>
            <person name="Foitzik S."/>
        </authorList>
    </citation>
    <scope>NUCLEOTIDE SEQUENCE [LARGE SCALE GENOMIC DNA]</scope>
    <source>
        <tissue evidence="13">Whole body</tissue>
    </source>
</reference>
<comment type="subcellular location">
    <subcellularLocation>
        <location evidence="1 12">Endoplasmic reticulum membrane</location>
        <topology evidence="1 12">Multi-pass membrane protein</topology>
    </subcellularLocation>
</comment>
<feature type="transmembrane region" description="Helical" evidence="12">
    <location>
        <begin position="350"/>
        <end position="368"/>
    </location>
</feature>
<feature type="transmembrane region" description="Helical" evidence="12">
    <location>
        <begin position="87"/>
        <end position="105"/>
    </location>
</feature>
<feature type="transmembrane region" description="Helical" evidence="12">
    <location>
        <begin position="663"/>
        <end position="684"/>
    </location>
</feature>
<keyword evidence="12" id="KW-0594">Phospholipid biosynthesis</keyword>
<evidence type="ECO:0000256" key="8">
    <source>
        <dbReference type="ARBA" id="ARBA00022989"/>
    </source>
</evidence>
<dbReference type="Proteomes" id="UP000310200">
    <property type="component" value="Unassembled WGS sequence"/>
</dbReference>
<dbReference type="EC" id="2.7.8.29" evidence="12"/>
<feature type="transmembrane region" description="Helical" evidence="12">
    <location>
        <begin position="562"/>
        <end position="579"/>
    </location>
</feature>
<organism evidence="13 14">
    <name type="scientific">Temnothorax longispinosus</name>
    <dbReference type="NCBI Taxonomy" id="300112"/>
    <lineage>
        <taxon>Eukaryota</taxon>
        <taxon>Metazoa</taxon>
        <taxon>Ecdysozoa</taxon>
        <taxon>Arthropoda</taxon>
        <taxon>Hexapoda</taxon>
        <taxon>Insecta</taxon>
        <taxon>Pterygota</taxon>
        <taxon>Neoptera</taxon>
        <taxon>Endopterygota</taxon>
        <taxon>Hymenoptera</taxon>
        <taxon>Apocrita</taxon>
        <taxon>Aculeata</taxon>
        <taxon>Formicoidea</taxon>
        <taxon>Formicidae</taxon>
        <taxon>Myrmicinae</taxon>
        <taxon>Temnothorax</taxon>
    </lineage>
</organism>
<evidence type="ECO:0000256" key="7">
    <source>
        <dbReference type="ARBA" id="ARBA00022824"/>
    </source>
</evidence>
<feature type="transmembrane region" description="Helical" evidence="12">
    <location>
        <begin position="633"/>
        <end position="651"/>
    </location>
</feature>
<evidence type="ECO:0000313" key="14">
    <source>
        <dbReference type="Proteomes" id="UP000310200"/>
    </source>
</evidence>
<keyword evidence="9 12" id="KW-0443">Lipid metabolism</keyword>
<dbReference type="AlphaFoldDB" id="A0A4S2KE84"/>
<keyword evidence="12" id="KW-0444">Lipid biosynthesis</keyword>
<dbReference type="PANTHER" id="PTHR15362:SF15">
    <property type="entry name" value="PHOSPHATIDYLSERINE SYNTHASE 1"/>
    <property type="match status" value="1"/>
</dbReference>
<gene>
    <name evidence="13" type="ORF">DBV15_03724</name>
</gene>
<keyword evidence="8 12" id="KW-1133">Transmembrane helix</keyword>
<keyword evidence="7 12" id="KW-0256">Endoplasmic reticulum</keyword>
<evidence type="ECO:0000256" key="1">
    <source>
        <dbReference type="ARBA" id="ARBA00004477"/>
    </source>
</evidence>
<comment type="catalytic activity">
    <reaction evidence="12">
        <text>a 1,2-diacyl-sn-glycero-3-phosphoethanolamine + L-serine = a 1,2-diacyl-sn-glycero-3-phospho-L-serine + ethanolamine</text>
        <dbReference type="Rhea" id="RHEA:27606"/>
        <dbReference type="ChEBI" id="CHEBI:33384"/>
        <dbReference type="ChEBI" id="CHEBI:57262"/>
        <dbReference type="ChEBI" id="CHEBI:57603"/>
        <dbReference type="ChEBI" id="CHEBI:64612"/>
        <dbReference type="EC" id="2.7.8.29"/>
    </reaction>
</comment>
<evidence type="ECO:0000256" key="6">
    <source>
        <dbReference type="ARBA" id="ARBA00022692"/>
    </source>
</evidence>